<organism evidence="2 3">
    <name type="scientific">Flavobacterium columnare</name>
    <dbReference type="NCBI Taxonomy" id="996"/>
    <lineage>
        <taxon>Bacteria</taxon>
        <taxon>Pseudomonadati</taxon>
        <taxon>Bacteroidota</taxon>
        <taxon>Flavobacteriia</taxon>
        <taxon>Flavobacteriales</taxon>
        <taxon>Flavobacteriaceae</taxon>
        <taxon>Flavobacterium</taxon>
    </lineage>
</organism>
<sequence length="93" mass="10858">MLRFPIVQKNVFTRLVSSIFLMLSIERMVIIITSFHRDYLPSSWTMYSDLDIYPSNYFLALLLKIMVFLVFVGIFSVITTKLKEIKKNGKTTA</sequence>
<reference evidence="3" key="1">
    <citation type="submission" date="2016-03" db="EMBL/GenBank/DDBJ databases">
        <title>Flavobacterium columnare strain B185, complete genome.</title>
        <authorList>
            <person name="Sundberg L.-R."/>
            <person name="Papponen P."/>
            <person name="Laanto E."/>
        </authorList>
    </citation>
    <scope>NUCLEOTIDE SEQUENCE [LARGE SCALE GENOMIC DNA]</scope>
    <source>
        <strain evidence="3">B185</strain>
    </source>
</reference>
<keyword evidence="1" id="KW-0812">Transmembrane</keyword>
<keyword evidence="1" id="KW-0472">Membrane</keyword>
<gene>
    <name evidence="2" type="ORF">UN65_14790</name>
</gene>
<dbReference type="Proteomes" id="UP000304840">
    <property type="component" value="Chromosome"/>
</dbReference>
<proteinExistence type="predicted"/>
<evidence type="ECO:0000313" key="2">
    <source>
        <dbReference type="EMBL" id="QCV57132.1"/>
    </source>
</evidence>
<evidence type="ECO:0000256" key="1">
    <source>
        <dbReference type="SAM" id="Phobius"/>
    </source>
</evidence>
<dbReference type="AlphaFoldDB" id="A0AAJ3ZJK7"/>
<protein>
    <submittedName>
        <fullName evidence="2">Uncharacterized protein</fullName>
    </submittedName>
</protein>
<dbReference type="EMBL" id="CP010992">
    <property type="protein sequence ID" value="QCV57132.1"/>
    <property type="molecule type" value="Genomic_DNA"/>
</dbReference>
<accession>A0AAJ3ZJK7</accession>
<feature type="transmembrane region" description="Helical" evidence="1">
    <location>
        <begin position="56"/>
        <end position="78"/>
    </location>
</feature>
<evidence type="ECO:0000313" key="3">
    <source>
        <dbReference type="Proteomes" id="UP000304840"/>
    </source>
</evidence>
<reference evidence="2 3" key="2">
    <citation type="submission" date="2019-05" db="EMBL/GenBank/DDBJ databases">
        <authorList>
            <person name="Ravantti J.J."/>
        </authorList>
    </citation>
    <scope>NUCLEOTIDE SEQUENCE [LARGE SCALE GENOMIC DNA]</scope>
    <source>
        <strain evidence="2 3">B185</strain>
    </source>
</reference>
<keyword evidence="1" id="KW-1133">Transmembrane helix</keyword>
<feature type="transmembrane region" description="Helical" evidence="1">
    <location>
        <begin position="12"/>
        <end position="36"/>
    </location>
</feature>
<dbReference type="RefSeq" id="WP_138425114.1">
    <property type="nucleotide sequence ID" value="NZ_CP010992.1"/>
</dbReference>
<name>A0AAJ3ZJK7_9FLAO</name>